<dbReference type="PROSITE" id="PS51898">
    <property type="entry name" value="TYR_RECOMBINASE"/>
    <property type="match status" value="1"/>
</dbReference>
<dbReference type="GO" id="GO:0009037">
    <property type="term" value="F:tyrosine-based site-specific recombinase activity"/>
    <property type="evidence" value="ECO:0007669"/>
    <property type="project" value="UniProtKB-UniRule"/>
</dbReference>
<dbReference type="InterPro" id="IPR010998">
    <property type="entry name" value="Integrase_recombinase_N"/>
</dbReference>
<comment type="subunit">
    <text evidence="9">Forms a cyclic heterotetrameric complex composed of two molecules of XerC and two molecules of XerD.</text>
</comment>
<evidence type="ECO:0000256" key="7">
    <source>
        <dbReference type="ARBA" id="ARBA00023172"/>
    </source>
</evidence>
<keyword evidence="3 9" id="KW-0132">Cell division</keyword>
<comment type="subcellular location">
    <subcellularLocation>
        <location evidence="1 9">Cytoplasm</location>
    </subcellularLocation>
</comment>
<dbReference type="InterPro" id="IPR002104">
    <property type="entry name" value="Integrase_catalytic"/>
</dbReference>
<dbReference type="AlphaFoldDB" id="A0A1G4G9K1"/>
<dbReference type="KEGG" id="pmuc:ING2E5A_2427"/>
<dbReference type="InterPro" id="IPR023009">
    <property type="entry name" value="Tyrosine_recombinase_XerC/XerD"/>
</dbReference>
<dbReference type="InterPro" id="IPR011010">
    <property type="entry name" value="DNA_brk_join_enz"/>
</dbReference>
<keyword evidence="7 9" id="KW-0233">DNA recombination</keyword>
<comment type="function">
    <text evidence="9">Site-specific tyrosine recombinase, which acts by catalyzing the cutting and rejoining of the recombining DNA molecules. The XerC-XerD complex is essential to convert dimers of the bacterial chromosome into monomers to permit their segregation at cell division. It also contributes to the segregational stability of plasmids.</text>
</comment>
<feature type="active site" evidence="9">
    <location>
        <position position="171"/>
    </location>
</feature>
<dbReference type="PROSITE" id="PS51900">
    <property type="entry name" value="CB"/>
    <property type="match status" value="1"/>
</dbReference>
<dbReference type="HAMAP" id="MF_01808">
    <property type="entry name" value="Recomb_XerC_XerD"/>
    <property type="match status" value="1"/>
</dbReference>
<evidence type="ECO:0000256" key="5">
    <source>
        <dbReference type="ARBA" id="ARBA00022908"/>
    </source>
</evidence>
<dbReference type="InterPro" id="IPR004107">
    <property type="entry name" value="Integrase_SAM-like_N"/>
</dbReference>
<evidence type="ECO:0000313" key="12">
    <source>
        <dbReference type="EMBL" id="SCM59229.1"/>
    </source>
</evidence>
<keyword evidence="8 9" id="KW-0131">Cell cycle</keyword>
<gene>
    <name evidence="9 12" type="primary">xerC</name>
    <name evidence="12" type="ORF">ING2E5A_2427</name>
</gene>
<keyword evidence="4 9" id="KW-0159">Chromosome partition</keyword>
<protein>
    <recommendedName>
        <fullName evidence="9">Tyrosine recombinase XerC</fullName>
    </recommendedName>
</protein>
<dbReference type="SUPFAM" id="SSF56349">
    <property type="entry name" value="DNA breaking-rejoining enzymes"/>
    <property type="match status" value="1"/>
</dbReference>
<evidence type="ECO:0000256" key="6">
    <source>
        <dbReference type="ARBA" id="ARBA00023125"/>
    </source>
</evidence>
<dbReference type="GO" id="GO:0005737">
    <property type="term" value="C:cytoplasm"/>
    <property type="evidence" value="ECO:0007669"/>
    <property type="project" value="UniProtKB-SubCell"/>
</dbReference>
<dbReference type="GO" id="GO:0003677">
    <property type="term" value="F:DNA binding"/>
    <property type="evidence" value="ECO:0007669"/>
    <property type="project" value="UniProtKB-UniRule"/>
</dbReference>
<dbReference type="PANTHER" id="PTHR30349:SF77">
    <property type="entry name" value="TYROSINE RECOMBINASE XERC"/>
    <property type="match status" value="1"/>
</dbReference>
<dbReference type="RefSeq" id="WP_071137549.1">
    <property type="nucleotide sequence ID" value="NZ_DUQN01000007.1"/>
</dbReference>
<feature type="active site" evidence="9">
    <location>
        <position position="243"/>
    </location>
</feature>
<evidence type="ECO:0000259" key="11">
    <source>
        <dbReference type="PROSITE" id="PS51900"/>
    </source>
</evidence>
<evidence type="ECO:0000259" key="10">
    <source>
        <dbReference type="PROSITE" id="PS51898"/>
    </source>
</evidence>
<dbReference type="InterPro" id="IPR044068">
    <property type="entry name" value="CB"/>
</dbReference>
<evidence type="ECO:0000256" key="3">
    <source>
        <dbReference type="ARBA" id="ARBA00022618"/>
    </source>
</evidence>
<reference evidence="12 13" key="1">
    <citation type="submission" date="2016-08" db="EMBL/GenBank/DDBJ databases">
        <authorList>
            <person name="Seilhamer J.J."/>
        </authorList>
    </citation>
    <scope>NUCLEOTIDE SEQUENCE [LARGE SCALE GENOMIC DNA]</scope>
    <source>
        <strain evidence="12">ING2-E5A</strain>
    </source>
</reference>
<dbReference type="Pfam" id="PF02899">
    <property type="entry name" value="Phage_int_SAM_1"/>
    <property type="match status" value="1"/>
</dbReference>
<evidence type="ECO:0000313" key="13">
    <source>
        <dbReference type="Proteomes" id="UP000178485"/>
    </source>
</evidence>
<proteinExistence type="inferred from homology"/>
<organism evidence="12 13">
    <name type="scientific">Petrimonas mucosa</name>
    <dbReference type="NCBI Taxonomy" id="1642646"/>
    <lineage>
        <taxon>Bacteria</taxon>
        <taxon>Pseudomonadati</taxon>
        <taxon>Bacteroidota</taxon>
        <taxon>Bacteroidia</taxon>
        <taxon>Bacteroidales</taxon>
        <taxon>Dysgonomonadaceae</taxon>
        <taxon>Petrimonas</taxon>
    </lineage>
</organism>
<feature type="active site" evidence="9">
    <location>
        <position position="240"/>
    </location>
</feature>
<keyword evidence="6 9" id="KW-0238">DNA-binding</keyword>
<feature type="domain" description="Core-binding (CB)" evidence="11">
    <location>
        <begin position="1"/>
        <end position="84"/>
    </location>
</feature>
<dbReference type="GO" id="GO:0051301">
    <property type="term" value="P:cell division"/>
    <property type="evidence" value="ECO:0007669"/>
    <property type="project" value="UniProtKB-KW"/>
</dbReference>
<evidence type="ECO:0000256" key="8">
    <source>
        <dbReference type="ARBA" id="ARBA00023306"/>
    </source>
</evidence>
<comment type="similarity">
    <text evidence="9">Belongs to the 'phage' integrase family. XerC subfamily.</text>
</comment>
<feature type="active site" evidence="9">
    <location>
        <position position="147"/>
    </location>
</feature>
<feature type="active site" evidence="9">
    <location>
        <position position="266"/>
    </location>
</feature>
<dbReference type="EMBL" id="LT608328">
    <property type="protein sequence ID" value="SCM59229.1"/>
    <property type="molecule type" value="Genomic_DNA"/>
</dbReference>
<keyword evidence="13" id="KW-1185">Reference proteome</keyword>
<evidence type="ECO:0000256" key="2">
    <source>
        <dbReference type="ARBA" id="ARBA00022490"/>
    </source>
</evidence>
<feature type="active site" description="O-(3'-phospho-DNA)-tyrosine intermediate" evidence="9">
    <location>
        <position position="275"/>
    </location>
</feature>
<keyword evidence="2 9" id="KW-0963">Cytoplasm</keyword>
<evidence type="ECO:0000256" key="4">
    <source>
        <dbReference type="ARBA" id="ARBA00022829"/>
    </source>
</evidence>
<feature type="domain" description="Tyr recombinase" evidence="10">
    <location>
        <begin position="105"/>
        <end position="288"/>
    </location>
</feature>
<keyword evidence="5 9" id="KW-0229">DNA integration</keyword>
<dbReference type="PANTHER" id="PTHR30349">
    <property type="entry name" value="PHAGE INTEGRASE-RELATED"/>
    <property type="match status" value="1"/>
</dbReference>
<name>A0A1G4G9K1_9BACT</name>
<evidence type="ECO:0000256" key="9">
    <source>
        <dbReference type="HAMAP-Rule" id="MF_01808"/>
    </source>
</evidence>
<dbReference type="Pfam" id="PF00589">
    <property type="entry name" value="Phage_integrase"/>
    <property type="match status" value="1"/>
</dbReference>
<dbReference type="InterPro" id="IPR050090">
    <property type="entry name" value="Tyrosine_recombinase_XerCD"/>
</dbReference>
<dbReference type="GO" id="GO:0007059">
    <property type="term" value="P:chromosome segregation"/>
    <property type="evidence" value="ECO:0007669"/>
    <property type="project" value="UniProtKB-UniRule"/>
</dbReference>
<accession>A0A1G4G9K1</accession>
<dbReference type="Proteomes" id="UP000178485">
    <property type="component" value="Chromosome i"/>
</dbReference>
<evidence type="ECO:0000256" key="1">
    <source>
        <dbReference type="ARBA" id="ARBA00004496"/>
    </source>
</evidence>
<dbReference type="Gene3D" id="1.10.443.10">
    <property type="entry name" value="Intergrase catalytic core"/>
    <property type="match status" value="1"/>
</dbReference>
<dbReference type="STRING" id="1642646.ING2E5A_2427"/>
<dbReference type="GO" id="GO:0006313">
    <property type="term" value="P:DNA transposition"/>
    <property type="evidence" value="ECO:0007669"/>
    <property type="project" value="UniProtKB-UniRule"/>
</dbReference>
<dbReference type="InterPro" id="IPR013762">
    <property type="entry name" value="Integrase-like_cat_sf"/>
</dbReference>
<sequence>MWKEKWIQNLRNEKNYSSHTEISYFTDLTQFQQFIVEECGVFSPEQVDSDLIRHWIAHLIETGITPRSVNRKLSAVKSFFKYLKKIGKINSNPAEKIRGPKTSRKLPAFVHHEEMTRIIDDELAYPESFEGVRDRFIIELFYVTGMRKSELIGLKDADIDGYSKTVRVTGKRNKQRIIPLSDATVEKMKNYINVRDREVPNKTAFLFVRKNGEQMYPKMIYNIVRKHLDSISTLPKRSPHVLRHSFATEMLNNGAEINAVKELLGHSSLASTEVYTHVTFEELKKVYHNAHPRAKN</sequence>
<dbReference type="Gene3D" id="1.10.150.130">
    <property type="match status" value="1"/>
</dbReference>